<evidence type="ECO:0000313" key="2">
    <source>
        <dbReference type="Proteomes" id="UP001631969"/>
    </source>
</evidence>
<reference evidence="1" key="1">
    <citation type="submission" date="2024-12" db="EMBL/GenBank/DDBJ databases">
        <authorList>
            <person name="Wu N."/>
        </authorList>
    </citation>
    <scope>NUCLEOTIDE SEQUENCE</scope>
    <source>
        <strain evidence="1">P15</strain>
    </source>
</reference>
<name>A0ACC7NXR9_9BACL</name>
<proteinExistence type="predicted"/>
<dbReference type="EMBL" id="JBJURJ010000009">
    <property type="protein sequence ID" value="MFM9329571.1"/>
    <property type="molecule type" value="Genomic_DNA"/>
</dbReference>
<evidence type="ECO:0000313" key="1">
    <source>
        <dbReference type="EMBL" id="MFM9329571.1"/>
    </source>
</evidence>
<gene>
    <name evidence="1" type="ORF">ACI1P1_14855</name>
</gene>
<accession>A0ACC7NXR9</accession>
<organism evidence="1 2">
    <name type="scientific">Paenibacillus mesotrionivorans</name>
    <dbReference type="NCBI Taxonomy" id="3160968"/>
    <lineage>
        <taxon>Bacteria</taxon>
        <taxon>Bacillati</taxon>
        <taxon>Bacillota</taxon>
        <taxon>Bacilli</taxon>
        <taxon>Bacillales</taxon>
        <taxon>Paenibacillaceae</taxon>
        <taxon>Paenibacillus</taxon>
    </lineage>
</organism>
<keyword evidence="2" id="KW-1185">Reference proteome</keyword>
<dbReference type="Proteomes" id="UP001631969">
    <property type="component" value="Unassembled WGS sequence"/>
</dbReference>
<protein>
    <submittedName>
        <fullName evidence="1">SLC13 family permease</fullName>
    </submittedName>
</protein>
<comment type="caution">
    <text evidence="1">The sequence shown here is derived from an EMBL/GenBank/DDBJ whole genome shotgun (WGS) entry which is preliminary data.</text>
</comment>
<sequence length="383" mass="41482">MTKPAIRSLPAPAPKSALWPILKQEAVLVTAFLCAVLTMFFVPPSSAYLDYIDFRVLALLFCLMVVVAGAQSCGLFEVLAQRLLSGSKSVRYLCLLLILMPFFGSMLITNDVALLAFVPFAIVVLNLIGRPQDLILVITAQTLAANLGSMATPIGNPQNLFLYSKFHISISSFLAAMLPYTLLSLVGLALMVLLFKKESTEVHFDTLKTISNPRQVVLMSVLFLLCLLSVLHLVHSGIVLAVVLASMVLFAKELFRKADYSLLATFVFFFICAGNIGQMDLIRNFLTSMMDKSSLVSSVLASQFISNVPAAVLLSGFTEQWKELLIGVNVGGLGTLIASLASLISFKLYLKTPDARPLKYLGVFTVANAAGLLVLMAAAIMLD</sequence>